<organism evidence="2 3">
    <name type="scientific">Paraburkholderia phymatum (strain DSM 17167 / CIP 108236 / LMG 21445 / STM815)</name>
    <name type="common">Burkholderia phymatum</name>
    <dbReference type="NCBI Taxonomy" id="391038"/>
    <lineage>
        <taxon>Bacteria</taxon>
        <taxon>Pseudomonadati</taxon>
        <taxon>Pseudomonadota</taxon>
        <taxon>Betaproteobacteria</taxon>
        <taxon>Burkholderiales</taxon>
        <taxon>Burkholderiaceae</taxon>
        <taxon>Paraburkholderia</taxon>
    </lineage>
</organism>
<reference evidence="3" key="1">
    <citation type="journal article" date="2014" name="Stand. Genomic Sci.">
        <title>Complete genome sequence of Burkholderia phymatum STM815(T), a broad host range and efficient nitrogen-fixing symbiont of Mimosa species.</title>
        <authorList>
            <person name="Moulin L."/>
            <person name="Klonowska A."/>
            <person name="Caroline B."/>
            <person name="Booth K."/>
            <person name="Vriezen J.A."/>
            <person name="Melkonian R."/>
            <person name="James E.K."/>
            <person name="Young J.P."/>
            <person name="Bena G."/>
            <person name="Hauser L."/>
            <person name="Land M."/>
            <person name="Kyrpides N."/>
            <person name="Bruce D."/>
            <person name="Chain P."/>
            <person name="Copeland A."/>
            <person name="Pitluck S."/>
            <person name="Woyke T."/>
            <person name="Lizotte-Waniewski M."/>
            <person name="Bristow J."/>
            <person name="Riley M."/>
        </authorList>
    </citation>
    <scope>NUCLEOTIDE SEQUENCE [LARGE SCALE GENOMIC DNA]</scope>
    <source>
        <strain evidence="3">DSM 17167 / CIP 108236 / LMG 21445 / STM815</strain>
        <plasmid evidence="3">Plasmid pBPHY01</plasmid>
    </source>
</reference>
<dbReference type="HOGENOM" id="CLU_140176_11_3_4"/>
<sequence length="79" mass="8607">MSAHELPDTFTSFDRLPGAAYVSIAVVALLYGCATPTVWRRVARGLIPPPRKFGASARWNVGVLREELAKRPQAEAVEA</sequence>
<dbReference type="AlphaFoldDB" id="B2JV41"/>
<dbReference type="EMBL" id="CP001045">
    <property type="protein sequence ID" value="ACC74818.1"/>
    <property type="molecule type" value="Genomic_DNA"/>
</dbReference>
<dbReference type="OrthoDB" id="5298532at2"/>
<evidence type="ECO:0000256" key="1">
    <source>
        <dbReference type="SAM" id="Phobius"/>
    </source>
</evidence>
<keyword evidence="1" id="KW-1133">Transmembrane helix</keyword>
<gene>
    <name evidence="2" type="ordered locus">Bphy_5752</name>
</gene>
<evidence type="ECO:0000313" key="3">
    <source>
        <dbReference type="Proteomes" id="UP000001192"/>
    </source>
</evidence>
<proteinExistence type="predicted"/>
<geneLocation type="plasmid" evidence="2 3">
    <name>pBPHY01</name>
</geneLocation>
<accession>B2JV41</accession>
<dbReference type="Proteomes" id="UP000001192">
    <property type="component" value="Plasmid pBPHY01"/>
</dbReference>
<evidence type="ECO:0000313" key="2">
    <source>
        <dbReference type="EMBL" id="ACC74818.1"/>
    </source>
</evidence>
<keyword evidence="2" id="KW-0614">Plasmid</keyword>
<dbReference type="KEGG" id="bph:Bphy_5752"/>
<feature type="transmembrane region" description="Helical" evidence="1">
    <location>
        <begin position="20"/>
        <end position="39"/>
    </location>
</feature>
<keyword evidence="1" id="KW-0812">Transmembrane</keyword>
<protein>
    <submittedName>
        <fullName evidence="2">Uncharacterized protein</fullName>
    </submittedName>
</protein>
<keyword evidence="3" id="KW-1185">Reference proteome</keyword>
<name>B2JV41_PARP8</name>
<keyword evidence="1" id="KW-0472">Membrane</keyword>
<dbReference type="RefSeq" id="WP_012404978.1">
    <property type="nucleotide sequence ID" value="NC_010625.1"/>
</dbReference>